<sequence length="159" mass="16911">MSDSALRPLRSLVAMLRNPQLRAAFAQVVGSSPSDSDDARLDAFVRSGIAERAEGRMLLSATFLDASLAALDAQLGPLAVLQGQRISIGDLASDELDATVAAVARRVVSAGERVSETALNERLSMFVSDVAFFRRHAVDNGVLERTADGALYWLTGHAV</sequence>
<protein>
    <recommendedName>
        <fullName evidence="1">DUF2087 domain-containing protein</fullName>
    </recommendedName>
</protein>
<dbReference type="RefSeq" id="WP_210007535.1">
    <property type="nucleotide sequence ID" value="NZ_BSEO01000005.1"/>
</dbReference>
<dbReference type="AlphaFoldDB" id="A0A9W6HGM6"/>
<dbReference type="EMBL" id="BSEO01000005">
    <property type="protein sequence ID" value="GLJ79698.1"/>
    <property type="molecule type" value="Genomic_DNA"/>
</dbReference>
<gene>
    <name evidence="2" type="ORF">GCM10017586_13800</name>
</gene>
<dbReference type="Pfam" id="PF09860">
    <property type="entry name" value="DUF2087"/>
    <property type="match status" value="1"/>
</dbReference>
<name>A0A9W6HGM6_9MICO</name>
<feature type="domain" description="DUF2087" evidence="1">
    <location>
        <begin position="103"/>
        <end position="154"/>
    </location>
</feature>
<reference evidence="2" key="2">
    <citation type="submission" date="2023-01" db="EMBL/GenBank/DDBJ databases">
        <authorList>
            <person name="Sun Q."/>
            <person name="Evtushenko L."/>
        </authorList>
    </citation>
    <scope>NUCLEOTIDE SEQUENCE</scope>
    <source>
        <strain evidence="2">VKM Ac-1447</strain>
    </source>
</reference>
<evidence type="ECO:0000313" key="2">
    <source>
        <dbReference type="EMBL" id="GLJ79698.1"/>
    </source>
</evidence>
<reference evidence="2" key="1">
    <citation type="journal article" date="2014" name="Int. J. Syst. Evol. Microbiol.">
        <title>Complete genome sequence of Corynebacterium casei LMG S-19264T (=DSM 44701T), isolated from a smear-ripened cheese.</title>
        <authorList>
            <consortium name="US DOE Joint Genome Institute (JGI-PGF)"/>
            <person name="Walter F."/>
            <person name="Albersmeier A."/>
            <person name="Kalinowski J."/>
            <person name="Ruckert C."/>
        </authorList>
    </citation>
    <scope>NUCLEOTIDE SEQUENCE</scope>
    <source>
        <strain evidence="2">VKM Ac-1447</strain>
    </source>
</reference>
<comment type="caution">
    <text evidence="2">The sequence shown here is derived from an EMBL/GenBank/DDBJ whole genome shotgun (WGS) entry which is preliminary data.</text>
</comment>
<evidence type="ECO:0000313" key="3">
    <source>
        <dbReference type="Proteomes" id="UP001142317"/>
    </source>
</evidence>
<organism evidence="2 3">
    <name type="scientific">Microbacterium imperiale</name>
    <dbReference type="NCBI Taxonomy" id="33884"/>
    <lineage>
        <taxon>Bacteria</taxon>
        <taxon>Bacillati</taxon>
        <taxon>Actinomycetota</taxon>
        <taxon>Actinomycetes</taxon>
        <taxon>Micrococcales</taxon>
        <taxon>Microbacteriaceae</taxon>
        <taxon>Microbacterium</taxon>
    </lineage>
</organism>
<accession>A0A9W6HGM6</accession>
<dbReference type="Proteomes" id="UP001142317">
    <property type="component" value="Unassembled WGS sequence"/>
</dbReference>
<dbReference type="InterPro" id="IPR018656">
    <property type="entry name" value="DUF2087"/>
</dbReference>
<proteinExistence type="predicted"/>
<keyword evidence="3" id="KW-1185">Reference proteome</keyword>
<evidence type="ECO:0000259" key="1">
    <source>
        <dbReference type="Pfam" id="PF09860"/>
    </source>
</evidence>